<comment type="function">
    <text evidence="3">Lytic transglycosylase with a strong preference for naked glycan strands that lack stem peptides.</text>
</comment>
<feature type="chain" id="PRO_5041410603" description="Endolytic peptidoglycan transglycosylase RlpA" evidence="6">
    <location>
        <begin position="24"/>
        <end position="150"/>
    </location>
</feature>
<evidence type="ECO:0000256" key="2">
    <source>
        <dbReference type="ARBA" id="ARBA00023316"/>
    </source>
</evidence>
<feature type="signal peptide" evidence="6">
    <location>
        <begin position="1"/>
        <end position="23"/>
    </location>
</feature>
<feature type="domain" description="RlpA-like protein double-psi beta-barrel" evidence="7">
    <location>
        <begin position="56"/>
        <end position="145"/>
    </location>
</feature>
<protein>
    <recommendedName>
        <fullName evidence="3">Endolytic peptidoglycan transglycosylase RlpA</fullName>
        <ecNumber evidence="3">4.2.2.-</ecNumber>
    </recommendedName>
</protein>
<evidence type="ECO:0000313" key="11">
    <source>
        <dbReference type="Proteomes" id="UP000887228"/>
    </source>
</evidence>
<dbReference type="InterPro" id="IPR034718">
    <property type="entry name" value="RlpA"/>
</dbReference>
<dbReference type="PANTHER" id="PTHR34183">
    <property type="entry name" value="ENDOLYTIC PEPTIDOGLYCAN TRANSGLYCOSYLASE RLPA"/>
    <property type="match status" value="1"/>
</dbReference>
<dbReference type="CDD" id="cd22268">
    <property type="entry name" value="DPBB_RlpA-like"/>
    <property type="match status" value="1"/>
</dbReference>
<keyword evidence="2 3" id="KW-0961">Cell wall biogenesis/degradation</keyword>
<keyword evidence="1 3" id="KW-0456">Lyase</keyword>
<sequence>MHKIATFILPLALLAGCASQPEAQRPTPPISPPKAAPVVKAPQPAVKPKTEPSYQAQGKASYYAARHHGRRTASGERLNNNALTAAHRELPFGTQVKVTNLSNERSVVVRITDRGPHGRGRLIDLSQAAARQLDMLRAGVAQVRVESLED</sequence>
<dbReference type="Proteomes" id="UP000887228">
    <property type="component" value="Unassembled WGS sequence"/>
</dbReference>
<dbReference type="HAMAP" id="MF_02071">
    <property type="entry name" value="RlpA"/>
    <property type="match status" value="1"/>
</dbReference>
<dbReference type="AlphaFoldDB" id="A0AA37CIJ3"/>
<evidence type="ECO:0000256" key="1">
    <source>
        <dbReference type="ARBA" id="ARBA00023239"/>
    </source>
</evidence>
<dbReference type="GO" id="GO:0008932">
    <property type="term" value="F:lytic endotransglycosylase activity"/>
    <property type="evidence" value="ECO:0007669"/>
    <property type="project" value="UniProtKB-UniRule"/>
</dbReference>
<reference evidence="8 11" key="1">
    <citation type="submission" date="2021-07" db="EMBL/GenBank/DDBJ databases">
        <title>Whole genome sequencing of carbapenem-resistant Pseudomonas spp. isolated in Japan.</title>
        <authorList>
            <person name="Suzuki M."/>
            <person name="Maehana S."/>
            <person name="Kitasato H."/>
        </authorList>
    </citation>
    <scope>NUCLEOTIDE SEQUENCE</scope>
    <source>
        <strain evidence="8">KAM435</strain>
        <strain evidence="9 11">KAM436</strain>
    </source>
</reference>
<dbReference type="EC" id="4.2.2.-" evidence="3"/>
<evidence type="ECO:0000256" key="4">
    <source>
        <dbReference type="RuleBase" id="RU003495"/>
    </source>
</evidence>
<evidence type="ECO:0000313" key="9">
    <source>
        <dbReference type="EMBL" id="GIZ94464.1"/>
    </source>
</evidence>
<keyword evidence="3" id="KW-0564">Palmitate</keyword>
<accession>A0AA37CIJ3</accession>
<dbReference type="GO" id="GO:0000270">
    <property type="term" value="P:peptidoglycan metabolic process"/>
    <property type="evidence" value="ECO:0007669"/>
    <property type="project" value="UniProtKB-UniRule"/>
</dbReference>
<evidence type="ECO:0000313" key="10">
    <source>
        <dbReference type="Proteomes" id="UP000887212"/>
    </source>
</evidence>
<evidence type="ECO:0000256" key="3">
    <source>
        <dbReference type="HAMAP-Rule" id="MF_02071"/>
    </source>
</evidence>
<dbReference type="RefSeq" id="WP_203788512.1">
    <property type="nucleotide sequence ID" value="NZ_AP024354.1"/>
</dbReference>
<dbReference type="Pfam" id="PF03330">
    <property type="entry name" value="DPBB_1"/>
    <property type="match status" value="1"/>
</dbReference>
<gene>
    <name evidence="3" type="primary">rlpA</name>
    <name evidence="8" type="ORF">KAM435_33080</name>
    <name evidence="9" type="ORF">KAM436_34320</name>
</gene>
<dbReference type="NCBIfam" id="TIGR00413">
    <property type="entry name" value="rlpA"/>
    <property type="match status" value="1"/>
</dbReference>
<keyword evidence="3" id="KW-0449">Lipoprotein</keyword>
<dbReference type="InterPro" id="IPR036908">
    <property type="entry name" value="RlpA-like_sf"/>
</dbReference>
<organism evidence="8 10">
    <name type="scientific">Aquipseudomonas alcaligenes</name>
    <name type="common">Pseudomonas alcaligenes</name>
    <dbReference type="NCBI Taxonomy" id="43263"/>
    <lineage>
        <taxon>Bacteria</taxon>
        <taxon>Pseudomonadati</taxon>
        <taxon>Pseudomonadota</taxon>
        <taxon>Gammaproteobacteria</taxon>
        <taxon>Pseudomonadales</taxon>
        <taxon>Pseudomonadaceae</taxon>
        <taxon>Aquipseudomonas</taxon>
    </lineage>
</organism>
<feature type="region of interest" description="Disordered" evidence="5">
    <location>
        <begin position="20"/>
        <end position="78"/>
    </location>
</feature>
<feature type="compositionally biased region" description="Low complexity" evidence="5">
    <location>
        <begin position="36"/>
        <end position="47"/>
    </location>
</feature>
<keyword evidence="6" id="KW-0732">Signal</keyword>
<dbReference type="GO" id="GO:0005886">
    <property type="term" value="C:plasma membrane"/>
    <property type="evidence" value="ECO:0007669"/>
    <property type="project" value="UniProtKB-SubCell"/>
</dbReference>
<dbReference type="GO" id="GO:0071555">
    <property type="term" value="P:cell wall organization"/>
    <property type="evidence" value="ECO:0007669"/>
    <property type="project" value="UniProtKB-KW"/>
</dbReference>
<proteinExistence type="inferred from homology"/>
<dbReference type="Gene3D" id="2.40.40.10">
    <property type="entry name" value="RlpA-like domain"/>
    <property type="match status" value="1"/>
</dbReference>
<comment type="similarity">
    <text evidence="3 4">Belongs to the RlpA family.</text>
</comment>
<dbReference type="PROSITE" id="PS51257">
    <property type="entry name" value="PROKAR_LIPOPROTEIN"/>
    <property type="match status" value="1"/>
</dbReference>
<name>A0AA37CIJ3_AQUAC</name>
<dbReference type="EMBL" id="BPMS01000018">
    <property type="protein sequence ID" value="GIZ89981.1"/>
    <property type="molecule type" value="Genomic_DNA"/>
</dbReference>
<keyword evidence="3" id="KW-1003">Cell membrane</keyword>
<evidence type="ECO:0000259" key="7">
    <source>
        <dbReference type="Pfam" id="PF03330"/>
    </source>
</evidence>
<dbReference type="InterPro" id="IPR012997">
    <property type="entry name" value="RplA"/>
</dbReference>
<dbReference type="InterPro" id="IPR009009">
    <property type="entry name" value="RlpA-like_DPBB"/>
</dbReference>
<dbReference type="PANTHER" id="PTHR34183:SF8">
    <property type="entry name" value="ENDOLYTIC PEPTIDOGLYCAN TRANSGLYCOSYLASE RLPA-RELATED"/>
    <property type="match status" value="1"/>
</dbReference>
<dbReference type="EMBL" id="BPMT01000018">
    <property type="protein sequence ID" value="GIZ94464.1"/>
    <property type="molecule type" value="Genomic_DNA"/>
</dbReference>
<evidence type="ECO:0000256" key="5">
    <source>
        <dbReference type="SAM" id="MobiDB-lite"/>
    </source>
</evidence>
<evidence type="ECO:0000256" key="6">
    <source>
        <dbReference type="SAM" id="SignalP"/>
    </source>
</evidence>
<feature type="compositionally biased region" description="Pro residues" evidence="5">
    <location>
        <begin position="26"/>
        <end position="35"/>
    </location>
</feature>
<evidence type="ECO:0000313" key="8">
    <source>
        <dbReference type="EMBL" id="GIZ89981.1"/>
    </source>
</evidence>
<dbReference type="Proteomes" id="UP000887212">
    <property type="component" value="Unassembled WGS sequence"/>
</dbReference>
<comment type="caution">
    <text evidence="8">The sequence shown here is derived from an EMBL/GenBank/DDBJ whole genome shotgun (WGS) entry which is preliminary data.</text>
</comment>
<dbReference type="SUPFAM" id="SSF50685">
    <property type="entry name" value="Barwin-like endoglucanases"/>
    <property type="match status" value="1"/>
</dbReference>
<comment type="subcellular location">
    <subcellularLocation>
        <location evidence="3">Cell membrane</location>
        <topology evidence="3">Lipid-anchor</topology>
    </subcellularLocation>
</comment>
<keyword evidence="3" id="KW-0472">Membrane</keyword>